<dbReference type="GO" id="GO:0003677">
    <property type="term" value="F:DNA binding"/>
    <property type="evidence" value="ECO:0007669"/>
    <property type="project" value="UniProtKB-UniRule"/>
</dbReference>
<evidence type="ECO:0000313" key="13">
    <source>
        <dbReference type="EMBL" id="SFE86528.1"/>
    </source>
</evidence>
<feature type="binding site" evidence="11">
    <location>
        <position position="206"/>
    </location>
    <ligand>
        <name>[4Fe-4S] cluster</name>
        <dbReference type="ChEBI" id="CHEBI:49883"/>
    </ligand>
</feature>
<dbReference type="Pfam" id="PF06733">
    <property type="entry name" value="DEAD_2"/>
    <property type="match status" value="1"/>
</dbReference>
<evidence type="ECO:0000256" key="1">
    <source>
        <dbReference type="ARBA" id="ARBA00022485"/>
    </source>
</evidence>
<keyword evidence="6 11" id="KW-0067">ATP-binding</keyword>
<keyword evidence="2 11" id="KW-0479">Metal-binding</keyword>
<dbReference type="GO" id="GO:0043139">
    <property type="term" value="F:5'-3' DNA helicase activity"/>
    <property type="evidence" value="ECO:0007669"/>
    <property type="project" value="UniProtKB-UniRule"/>
</dbReference>
<evidence type="ECO:0000256" key="9">
    <source>
        <dbReference type="ARBA" id="ARBA00023125"/>
    </source>
</evidence>
<evidence type="ECO:0000256" key="8">
    <source>
        <dbReference type="ARBA" id="ARBA00023014"/>
    </source>
</evidence>
<keyword evidence="4 11" id="KW-0378">Hydrolase</keyword>
<dbReference type="GO" id="GO:0046872">
    <property type="term" value="F:metal ion binding"/>
    <property type="evidence" value="ECO:0007669"/>
    <property type="project" value="UniProtKB-KW"/>
</dbReference>
<dbReference type="InterPro" id="IPR014013">
    <property type="entry name" value="Helic_SF1/SF2_ATP-bd_DinG/Rad3"/>
</dbReference>
<evidence type="ECO:0000313" key="14">
    <source>
        <dbReference type="Proteomes" id="UP000199119"/>
    </source>
</evidence>
<keyword evidence="10 11" id="KW-0413">Isomerase</keyword>
<dbReference type="PROSITE" id="PS51193">
    <property type="entry name" value="HELICASE_ATP_BIND_2"/>
    <property type="match status" value="1"/>
</dbReference>
<dbReference type="NCBIfam" id="NF008729">
    <property type="entry name" value="PRK11747.1"/>
    <property type="match status" value="1"/>
</dbReference>
<evidence type="ECO:0000256" key="10">
    <source>
        <dbReference type="ARBA" id="ARBA00023235"/>
    </source>
</evidence>
<gene>
    <name evidence="11" type="primary">dinG</name>
    <name evidence="13" type="ORF">SAMN04489711_106156</name>
</gene>
<comment type="similarity">
    <text evidence="11">Belongs to the helicase family. DinG subfamily. Type 1 sub-subfamily.</text>
</comment>
<dbReference type="SUPFAM" id="SSF52540">
    <property type="entry name" value="P-loop containing nucleoside triphosphate hydrolases"/>
    <property type="match status" value="1"/>
</dbReference>
<proteinExistence type="inferred from homology"/>
<keyword evidence="8 11" id="KW-0411">Iron-sulfur</keyword>
<keyword evidence="1 11" id="KW-0004">4Fe-4S</keyword>
<dbReference type="EMBL" id="FONX01000006">
    <property type="protein sequence ID" value="SFE86528.1"/>
    <property type="molecule type" value="Genomic_DNA"/>
</dbReference>
<dbReference type="PANTHER" id="PTHR11472">
    <property type="entry name" value="DNA REPAIR DEAD HELICASE RAD3/XP-D SUBFAMILY MEMBER"/>
    <property type="match status" value="1"/>
</dbReference>
<comment type="function">
    <text evidence="11">DNA-dependent ATPase and 5'-3' DNA helicase. Unwinds D-loops, R-loops, forked DNA and G-quadruplex DNA.</text>
</comment>
<dbReference type="Gene3D" id="3.40.50.300">
    <property type="entry name" value="P-loop containing nucleotide triphosphate hydrolases"/>
    <property type="match status" value="2"/>
</dbReference>
<feature type="binding site" evidence="11">
    <location>
        <position position="211"/>
    </location>
    <ligand>
        <name>[4Fe-4S] cluster</name>
        <dbReference type="ChEBI" id="CHEBI:49883"/>
    </ligand>
</feature>
<dbReference type="InterPro" id="IPR006555">
    <property type="entry name" value="ATP-dep_Helicase_C"/>
</dbReference>
<feature type="binding site" evidence="11">
    <location>
        <position position="129"/>
    </location>
    <ligand>
        <name>[4Fe-4S] cluster</name>
        <dbReference type="ChEBI" id="CHEBI:49883"/>
    </ligand>
</feature>
<sequence>MLTPDEKQLMQRCLDAIRERSPGFRARRPQLQMIAAVAHALARVDASDAERSDGAHLAVIEAGTGTGKTVAYLLPALVLAHLRGRKLVVSSSTVTLQEQLLHKDVPDLLRFLPFPVSYVVAKGRRRFLCPARLAQRLDQQAAVEPRDAPGQQDDAAADGAGVRPLRWFSRLAEAFDAGRWCGDRDAWPQVIPESVWASVTTDRPGCLGSRCPSYARCPFYQARQRAKEADLTIANHDLVLAAADMEPGSTLPDLREALVVFDEAHSLPSKVVDHCASRHSVCSAASWVSHAARDARAAVTALRLGRFGPDLPDPALPAARLCAALERLLEAVGRHCEFAGQQRISRFAGGVLPVEVRKAGAAVLDAARAMGQDLLTLRTALVDRAGDRAEAVQPHLATLGGYFPKLEELVATWDWMLCDETQHPLPVARWVERHAGSGGGDDFLVCAAPISGGPRLRELLWNKVGAAVLTSATLRACGRFAMFLEEAGLQGYAALEPLALASPFDYGRRAVLHIPGVRADPRDAAAHGQEIVRRLPALLARQRGSLVLFASARQMREVQAALPDELKACVLMQGECSRRELLERHRARIDAGERSVLFGLASLAEGVDLPGEYCTHVICAKLPFSVPDNPLEETRREWIEAQGRSAFLERSVPEVGIRLAQATGRLLRTDDDHGTVTVLDPRLGRTHWGRMLLRGLPPFRIVIGDRPLDAPGLAEAA</sequence>
<feature type="binding site" evidence="11">
    <location>
        <position position="217"/>
    </location>
    <ligand>
        <name>[4Fe-4S] cluster</name>
        <dbReference type="ChEBI" id="CHEBI:49883"/>
    </ligand>
</feature>
<evidence type="ECO:0000256" key="5">
    <source>
        <dbReference type="ARBA" id="ARBA00022806"/>
    </source>
</evidence>
<feature type="domain" description="Helicase ATP-binding" evidence="12">
    <location>
        <begin position="16"/>
        <end position="323"/>
    </location>
</feature>
<dbReference type="GO" id="GO:0016887">
    <property type="term" value="F:ATP hydrolysis activity"/>
    <property type="evidence" value="ECO:0007669"/>
    <property type="project" value="RHEA"/>
</dbReference>
<keyword evidence="5 11" id="KW-0347">Helicase</keyword>
<evidence type="ECO:0000259" key="12">
    <source>
        <dbReference type="PROSITE" id="PS51193"/>
    </source>
</evidence>
<dbReference type="SMART" id="SM00491">
    <property type="entry name" value="HELICc2"/>
    <property type="match status" value="1"/>
</dbReference>
<keyword evidence="14" id="KW-1185">Reference proteome</keyword>
<dbReference type="GO" id="GO:0051539">
    <property type="term" value="F:4 iron, 4 sulfur cluster binding"/>
    <property type="evidence" value="ECO:0007669"/>
    <property type="project" value="UniProtKB-UniRule"/>
</dbReference>
<evidence type="ECO:0000256" key="4">
    <source>
        <dbReference type="ARBA" id="ARBA00022801"/>
    </source>
</evidence>
<dbReference type="RefSeq" id="WP_059400388.1">
    <property type="nucleotide sequence ID" value="NZ_FONX01000006.1"/>
</dbReference>
<dbReference type="STRING" id="1177982.SAMN04489711_106156"/>
<accession>A0A1I2E1S8</accession>
<keyword evidence="9 11" id="KW-0238">DNA-binding</keyword>
<dbReference type="GO" id="GO:0006281">
    <property type="term" value="P:DNA repair"/>
    <property type="evidence" value="ECO:0007669"/>
    <property type="project" value="TreeGrafter"/>
</dbReference>
<comment type="catalytic activity">
    <reaction evidence="11">
        <text>ATP + H2O = ADP + phosphate + H(+)</text>
        <dbReference type="Rhea" id="RHEA:13065"/>
        <dbReference type="ChEBI" id="CHEBI:15377"/>
        <dbReference type="ChEBI" id="CHEBI:15378"/>
        <dbReference type="ChEBI" id="CHEBI:30616"/>
        <dbReference type="ChEBI" id="CHEBI:43474"/>
        <dbReference type="ChEBI" id="CHEBI:456216"/>
        <dbReference type="EC" id="5.6.2.3"/>
    </reaction>
</comment>
<organism evidence="13 14">
    <name type="scientific">Paracidovorax wautersii</name>
    <dbReference type="NCBI Taxonomy" id="1177982"/>
    <lineage>
        <taxon>Bacteria</taxon>
        <taxon>Pseudomonadati</taxon>
        <taxon>Pseudomonadota</taxon>
        <taxon>Betaproteobacteria</taxon>
        <taxon>Burkholderiales</taxon>
        <taxon>Comamonadaceae</taxon>
        <taxon>Paracidovorax</taxon>
    </lineage>
</organism>
<evidence type="ECO:0000256" key="7">
    <source>
        <dbReference type="ARBA" id="ARBA00023004"/>
    </source>
</evidence>
<dbReference type="InterPro" id="IPR039000">
    <property type="entry name" value="DinG_proteobact"/>
</dbReference>
<protein>
    <recommendedName>
        <fullName evidence="11">ATP-dependent DNA helicase DinG</fullName>
        <ecNumber evidence="11">5.6.2.3</ecNumber>
    </recommendedName>
    <alternativeName>
        <fullName evidence="11">DNA 5'-3' helicase DinG</fullName>
    </alternativeName>
</protein>
<dbReference type="GO" id="GO:0005524">
    <property type="term" value="F:ATP binding"/>
    <property type="evidence" value="ECO:0007669"/>
    <property type="project" value="UniProtKB-UniRule"/>
</dbReference>
<dbReference type="InterPro" id="IPR010614">
    <property type="entry name" value="RAD3-like_helicase_DEAD"/>
</dbReference>
<dbReference type="PANTHER" id="PTHR11472:SF59">
    <property type="entry name" value="ATP-DEPENDENT DNA HELICASE DING"/>
    <property type="match status" value="1"/>
</dbReference>
<dbReference type="GO" id="GO:0009432">
    <property type="term" value="P:SOS response"/>
    <property type="evidence" value="ECO:0007669"/>
    <property type="project" value="TreeGrafter"/>
</dbReference>
<comment type="cofactor">
    <cofactor evidence="11">
        <name>[4Fe-4S] cluster</name>
        <dbReference type="ChEBI" id="CHEBI:49883"/>
    </cofactor>
    <text evidence="11">Binds 1 [4Fe-4S] cluster.</text>
</comment>
<evidence type="ECO:0000256" key="11">
    <source>
        <dbReference type="HAMAP-Rule" id="MF_02205"/>
    </source>
</evidence>
<dbReference type="InterPro" id="IPR027417">
    <property type="entry name" value="P-loop_NTPase"/>
</dbReference>
<dbReference type="HAMAP" id="MF_02205">
    <property type="entry name" value="DinG_proteobact"/>
    <property type="match status" value="1"/>
</dbReference>
<dbReference type="Proteomes" id="UP000199119">
    <property type="component" value="Unassembled WGS sequence"/>
</dbReference>
<reference evidence="14" key="1">
    <citation type="submission" date="2016-10" db="EMBL/GenBank/DDBJ databases">
        <authorList>
            <person name="Varghese N."/>
            <person name="Submissions S."/>
        </authorList>
    </citation>
    <scope>NUCLEOTIDE SEQUENCE [LARGE SCALE GENOMIC DNA]</scope>
    <source>
        <strain evidence="14">DSM 27981</strain>
    </source>
</reference>
<dbReference type="GO" id="GO:0033677">
    <property type="term" value="F:DNA/RNA helicase activity"/>
    <property type="evidence" value="ECO:0007669"/>
    <property type="project" value="TreeGrafter"/>
</dbReference>
<name>A0A1I2E1S8_9BURK</name>
<evidence type="ECO:0000256" key="3">
    <source>
        <dbReference type="ARBA" id="ARBA00022741"/>
    </source>
</evidence>
<evidence type="ECO:0000256" key="6">
    <source>
        <dbReference type="ARBA" id="ARBA00022840"/>
    </source>
</evidence>
<dbReference type="AlphaFoldDB" id="A0A1I2E1S8"/>
<keyword evidence="7 11" id="KW-0408">Iron</keyword>
<dbReference type="InterPro" id="IPR045028">
    <property type="entry name" value="DinG/Rad3-like"/>
</dbReference>
<evidence type="ECO:0000256" key="2">
    <source>
        <dbReference type="ARBA" id="ARBA00022723"/>
    </source>
</evidence>
<dbReference type="Pfam" id="PF13307">
    <property type="entry name" value="Helicase_C_2"/>
    <property type="match status" value="1"/>
</dbReference>
<dbReference type="EC" id="5.6.2.3" evidence="11"/>
<keyword evidence="3 11" id="KW-0547">Nucleotide-binding</keyword>